<evidence type="ECO:0000313" key="3">
    <source>
        <dbReference type="Proteomes" id="UP001153069"/>
    </source>
</evidence>
<dbReference type="EMBL" id="CAICTM010002491">
    <property type="protein sequence ID" value="CAB9529401.1"/>
    <property type="molecule type" value="Genomic_DNA"/>
</dbReference>
<reference evidence="2" key="1">
    <citation type="submission" date="2020-06" db="EMBL/GenBank/DDBJ databases">
        <authorList>
            <consortium name="Plant Systems Biology data submission"/>
        </authorList>
    </citation>
    <scope>NUCLEOTIDE SEQUENCE</scope>
    <source>
        <strain evidence="2">D6</strain>
    </source>
</reference>
<gene>
    <name evidence="2" type="ORF">SEMRO_2493_G329240.1</name>
</gene>
<keyword evidence="1" id="KW-0472">Membrane</keyword>
<keyword evidence="1" id="KW-0812">Transmembrane</keyword>
<evidence type="ECO:0000313" key="2">
    <source>
        <dbReference type="EMBL" id="CAB9529401.1"/>
    </source>
</evidence>
<keyword evidence="3" id="KW-1185">Reference proteome</keyword>
<dbReference type="Proteomes" id="UP001153069">
    <property type="component" value="Unassembled WGS sequence"/>
</dbReference>
<sequence length="387" mass="43617">MFRRSSTTDIIADKISSRSLEKVCQTGDLLLVATSCKERELWFRIITAVQGYRNLQRRLPILHCVVLVKDPPKDVLMAYGLTEKDSRVYCLESTCHSPDGCRLIPLEEWLKRELNPLFVGSKVLYRSCEVTDDTWVSPKAFWNWVIEARTIPYTKLSTKAGFDLLYNWLFSSERVVQALLEVQTDLSMVRVMKIVGDGPLGHIVAGFCGLVAQFALALYFTIVTITVILFHIPELLHQGRLGRVPAETNERGFVKTINCSGCTAESLMHLGLLDGTKTDSSWWLPRDFLPRDVASSATGGNLLDLHTTQAKYANTLIVGGNLLDLHTTQAKYANTLIDVFVPDYELEQRTRQSVRYSFQKQLARELLQYTGTGEFSYDSDSDSAVTN</sequence>
<accession>A0A9N8EY48</accession>
<organism evidence="2 3">
    <name type="scientific">Seminavis robusta</name>
    <dbReference type="NCBI Taxonomy" id="568900"/>
    <lineage>
        <taxon>Eukaryota</taxon>
        <taxon>Sar</taxon>
        <taxon>Stramenopiles</taxon>
        <taxon>Ochrophyta</taxon>
        <taxon>Bacillariophyta</taxon>
        <taxon>Bacillariophyceae</taxon>
        <taxon>Bacillariophycidae</taxon>
        <taxon>Naviculales</taxon>
        <taxon>Naviculaceae</taxon>
        <taxon>Seminavis</taxon>
    </lineage>
</organism>
<feature type="transmembrane region" description="Helical" evidence="1">
    <location>
        <begin position="203"/>
        <end position="230"/>
    </location>
</feature>
<dbReference type="Gene3D" id="3.90.1720.10">
    <property type="entry name" value="endopeptidase domain like (from Nostoc punctiforme)"/>
    <property type="match status" value="1"/>
</dbReference>
<comment type="caution">
    <text evidence="2">The sequence shown here is derived from an EMBL/GenBank/DDBJ whole genome shotgun (WGS) entry which is preliminary data.</text>
</comment>
<proteinExistence type="predicted"/>
<protein>
    <submittedName>
        <fullName evidence="2">Uncharacterized protein</fullName>
    </submittedName>
</protein>
<dbReference type="AlphaFoldDB" id="A0A9N8EY48"/>
<keyword evidence="1" id="KW-1133">Transmembrane helix</keyword>
<name>A0A9N8EY48_9STRA</name>
<evidence type="ECO:0000256" key="1">
    <source>
        <dbReference type="SAM" id="Phobius"/>
    </source>
</evidence>